<evidence type="ECO:0000256" key="2">
    <source>
        <dbReference type="SAM" id="SignalP"/>
    </source>
</evidence>
<dbReference type="EMBL" id="VFON01000001">
    <property type="protein sequence ID" value="TQL43871.1"/>
    <property type="molecule type" value="Genomic_DNA"/>
</dbReference>
<dbReference type="Gene3D" id="3.40.190.10">
    <property type="entry name" value="Periplasmic binding protein-like II"/>
    <property type="match status" value="2"/>
</dbReference>
<dbReference type="RefSeq" id="WP_141887130.1">
    <property type="nucleotide sequence ID" value="NZ_BAAAUY010000001.1"/>
</dbReference>
<evidence type="ECO:0000313" key="3">
    <source>
        <dbReference type="EMBL" id="TQL43871.1"/>
    </source>
</evidence>
<dbReference type="Proteomes" id="UP000319094">
    <property type="component" value="Unassembled WGS sequence"/>
</dbReference>
<dbReference type="Pfam" id="PF13343">
    <property type="entry name" value="SBP_bac_6"/>
    <property type="match status" value="1"/>
</dbReference>
<dbReference type="STRING" id="55969.SD72_10850"/>
<reference evidence="3 4" key="1">
    <citation type="submission" date="2019-06" db="EMBL/GenBank/DDBJ databases">
        <title>Sequencing the genomes of 1000 actinobacteria strains.</title>
        <authorList>
            <person name="Klenk H.-P."/>
        </authorList>
    </citation>
    <scope>NUCLEOTIDE SEQUENCE [LARGE SCALE GENOMIC DNA]</scope>
    <source>
        <strain evidence="3 4">DSM 8803</strain>
    </source>
</reference>
<dbReference type="SUPFAM" id="SSF53850">
    <property type="entry name" value="Periplasmic binding protein-like II"/>
    <property type="match status" value="1"/>
</dbReference>
<dbReference type="PANTHER" id="PTHR30006">
    <property type="entry name" value="THIAMINE-BINDING PERIPLASMIC PROTEIN-RELATED"/>
    <property type="match status" value="1"/>
</dbReference>
<dbReference type="GO" id="GO:0030288">
    <property type="term" value="C:outer membrane-bounded periplasmic space"/>
    <property type="evidence" value="ECO:0007669"/>
    <property type="project" value="TreeGrafter"/>
</dbReference>
<organism evidence="3 4">
    <name type="scientific">Leucobacter komagatae</name>
    <dbReference type="NCBI Taxonomy" id="55969"/>
    <lineage>
        <taxon>Bacteria</taxon>
        <taxon>Bacillati</taxon>
        <taxon>Actinomycetota</taxon>
        <taxon>Actinomycetes</taxon>
        <taxon>Micrococcales</taxon>
        <taxon>Microbacteriaceae</taxon>
        <taxon>Leucobacter</taxon>
    </lineage>
</organism>
<dbReference type="GO" id="GO:0030976">
    <property type="term" value="F:thiamine pyrophosphate binding"/>
    <property type="evidence" value="ECO:0007669"/>
    <property type="project" value="TreeGrafter"/>
</dbReference>
<feature type="chain" id="PRO_5022158557" evidence="2">
    <location>
        <begin position="39"/>
        <end position="386"/>
    </location>
</feature>
<keyword evidence="4" id="KW-1185">Reference proteome</keyword>
<dbReference type="PROSITE" id="PS51257">
    <property type="entry name" value="PROKAR_LIPOPROTEIN"/>
    <property type="match status" value="1"/>
</dbReference>
<evidence type="ECO:0000313" key="4">
    <source>
        <dbReference type="Proteomes" id="UP000319094"/>
    </source>
</evidence>
<dbReference type="PANTHER" id="PTHR30006:SF2">
    <property type="entry name" value="ABC TRANSPORTER SUBSTRATE-BINDING PROTEIN"/>
    <property type="match status" value="1"/>
</dbReference>
<protein>
    <submittedName>
        <fullName evidence="3">Putative spermidine/putrescine transport system substrate-binding protein</fullName>
    </submittedName>
</protein>
<dbReference type="GO" id="GO:0015888">
    <property type="term" value="P:thiamine transport"/>
    <property type="evidence" value="ECO:0007669"/>
    <property type="project" value="TreeGrafter"/>
</dbReference>
<dbReference type="AlphaFoldDB" id="A0A542Y711"/>
<keyword evidence="1 2" id="KW-0732">Signal</keyword>
<dbReference type="InterPro" id="IPR006311">
    <property type="entry name" value="TAT_signal"/>
</dbReference>
<dbReference type="OrthoDB" id="366726at2"/>
<dbReference type="PROSITE" id="PS51318">
    <property type="entry name" value="TAT"/>
    <property type="match status" value="1"/>
</dbReference>
<sequence>MNERLTVTSRVFIRRAALAAGVLALTGTLAACSSGAPATDGGADGSVDAATATSAADFGGFDGLVEAAKAEGELNVVALPEDWANYGEIIAGFEDKYGITVNSASPDASSAEEIQAAENLKGQDTAPDVFDLGAAVALANTDKFAAYKVEKWDEIPAENKESTGLWVNNYSGIMSLGYDSDKLSEPKKLDDLLGAEFKGAVALNGDPTQAGAAFAAVGSISALNGGGVDDFGPGVDFAQKLRDAGNFLTVDPTPATIASGETPAVFDWSFNNIAAAADKPSWKTTVLDGPVYVSFYNEAINADAPHPAAARLWQEWIFSDEAQALFLEGNAVPVRIDALKEAGSVDEKLIEQVSFGTSSEDWVSPDQKQTDAANALLAERWAAVVK</sequence>
<proteinExistence type="predicted"/>
<accession>A0A542Y711</accession>
<comment type="caution">
    <text evidence="3">The sequence shown here is derived from an EMBL/GenBank/DDBJ whole genome shotgun (WGS) entry which is preliminary data.</text>
</comment>
<evidence type="ECO:0000256" key="1">
    <source>
        <dbReference type="ARBA" id="ARBA00022729"/>
    </source>
</evidence>
<gene>
    <name evidence="3" type="ORF">FB468_1908</name>
</gene>
<name>A0A542Y711_9MICO</name>
<feature type="signal peptide" evidence="2">
    <location>
        <begin position="1"/>
        <end position="38"/>
    </location>
</feature>
<dbReference type="GO" id="GO:0030975">
    <property type="term" value="F:thiamine binding"/>
    <property type="evidence" value="ECO:0007669"/>
    <property type="project" value="TreeGrafter"/>
</dbReference>